<evidence type="ECO:0000259" key="2">
    <source>
        <dbReference type="Pfam" id="PF01370"/>
    </source>
</evidence>
<reference evidence="3" key="1">
    <citation type="journal article" date="2014" name="Front. Microbiol.">
        <title>High frequency of phylogenetically diverse reductive dehalogenase-homologous genes in deep subseafloor sedimentary metagenomes.</title>
        <authorList>
            <person name="Kawai M."/>
            <person name="Futagami T."/>
            <person name="Toyoda A."/>
            <person name="Takaki Y."/>
            <person name="Nishi S."/>
            <person name="Hori S."/>
            <person name="Arai W."/>
            <person name="Tsubouchi T."/>
            <person name="Morono Y."/>
            <person name="Uchiyama I."/>
            <person name="Ito T."/>
            <person name="Fujiyama A."/>
            <person name="Inagaki F."/>
            <person name="Takami H."/>
        </authorList>
    </citation>
    <scope>NUCLEOTIDE SEQUENCE</scope>
    <source>
        <strain evidence="3">Expedition CK06-06</strain>
    </source>
</reference>
<dbReference type="Gene3D" id="3.40.50.720">
    <property type="entry name" value="NAD(P)-binding Rossmann-like Domain"/>
    <property type="match status" value="1"/>
</dbReference>
<dbReference type="Gene3D" id="3.90.25.10">
    <property type="entry name" value="UDP-galactose 4-epimerase, domain 1"/>
    <property type="match status" value="1"/>
</dbReference>
<feature type="domain" description="NAD-dependent epimerase/dehydratase" evidence="2">
    <location>
        <begin position="2"/>
        <end position="174"/>
    </location>
</feature>
<evidence type="ECO:0000313" key="3">
    <source>
        <dbReference type="EMBL" id="GAH56994.1"/>
    </source>
</evidence>
<dbReference type="PANTHER" id="PTHR43000">
    <property type="entry name" value="DTDP-D-GLUCOSE 4,6-DEHYDRATASE-RELATED"/>
    <property type="match status" value="1"/>
</dbReference>
<dbReference type="InterPro" id="IPR036291">
    <property type="entry name" value="NAD(P)-bd_dom_sf"/>
</dbReference>
<feature type="non-terminal residue" evidence="3">
    <location>
        <position position="1"/>
    </location>
</feature>
<dbReference type="AlphaFoldDB" id="X1HT57"/>
<proteinExistence type="inferred from homology"/>
<accession>X1HT57</accession>
<gene>
    <name evidence="3" type="ORF">S03H2_32582</name>
</gene>
<name>X1HT57_9ZZZZ</name>
<dbReference type="Pfam" id="PF01370">
    <property type="entry name" value="Epimerase"/>
    <property type="match status" value="1"/>
</dbReference>
<dbReference type="InterPro" id="IPR001509">
    <property type="entry name" value="Epimerase_deHydtase"/>
</dbReference>
<organism evidence="3">
    <name type="scientific">marine sediment metagenome</name>
    <dbReference type="NCBI Taxonomy" id="412755"/>
    <lineage>
        <taxon>unclassified sequences</taxon>
        <taxon>metagenomes</taxon>
        <taxon>ecological metagenomes</taxon>
    </lineage>
</organism>
<comment type="caution">
    <text evidence="3">The sequence shown here is derived from an EMBL/GenBank/DDBJ whole genome shotgun (WGS) entry which is preliminary data.</text>
</comment>
<comment type="similarity">
    <text evidence="1">Belongs to the NAD(P)-dependent epimerase/dehydratase family.</text>
</comment>
<sequence>ADIDYVLHQAAIPSVQRSVEDPVRSNEANITGTLILLEGCRSAKVRRLVYAASSSVYGDQPADSKVETMTPSPQSPYAITKLTGEYYCQVYYHCYGLETIILRYFNVFGPNQDPMSEYSAVIPLFITAILNDQQPTIYGDGHQTRDFTYVENNVRANLLATATNKGLGQVINIACGTSYSLHDLLRIINSVTGKQIAPIYAPARKGDVRHSRADISRAQELLAYRIEVPFEEGLRRTIEWYKSKGANTA</sequence>
<dbReference type="SUPFAM" id="SSF51735">
    <property type="entry name" value="NAD(P)-binding Rossmann-fold domains"/>
    <property type="match status" value="1"/>
</dbReference>
<evidence type="ECO:0000256" key="1">
    <source>
        <dbReference type="ARBA" id="ARBA00007637"/>
    </source>
</evidence>
<dbReference type="EMBL" id="BARU01019798">
    <property type="protein sequence ID" value="GAH56994.1"/>
    <property type="molecule type" value="Genomic_DNA"/>
</dbReference>
<protein>
    <recommendedName>
        <fullName evidence="2">NAD-dependent epimerase/dehydratase domain-containing protein</fullName>
    </recommendedName>
</protein>